<dbReference type="Proteomes" id="UP001172101">
    <property type="component" value="Unassembled WGS sequence"/>
</dbReference>
<dbReference type="RefSeq" id="XP_060297674.1">
    <property type="nucleotide sequence ID" value="XM_060433688.1"/>
</dbReference>
<gene>
    <name evidence="1" type="ORF">B0T26DRAFT_192290</name>
</gene>
<evidence type="ECO:0000313" key="2">
    <source>
        <dbReference type="Proteomes" id="UP001172101"/>
    </source>
</evidence>
<keyword evidence="2" id="KW-1185">Reference proteome</keyword>
<evidence type="ECO:0000313" key="1">
    <source>
        <dbReference type="EMBL" id="KAK0721750.1"/>
    </source>
</evidence>
<comment type="caution">
    <text evidence="1">The sequence shown here is derived from an EMBL/GenBank/DDBJ whole genome shotgun (WGS) entry which is preliminary data.</text>
</comment>
<organism evidence="1 2">
    <name type="scientific">Lasiosphaeria miniovina</name>
    <dbReference type="NCBI Taxonomy" id="1954250"/>
    <lineage>
        <taxon>Eukaryota</taxon>
        <taxon>Fungi</taxon>
        <taxon>Dikarya</taxon>
        <taxon>Ascomycota</taxon>
        <taxon>Pezizomycotina</taxon>
        <taxon>Sordariomycetes</taxon>
        <taxon>Sordariomycetidae</taxon>
        <taxon>Sordariales</taxon>
        <taxon>Lasiosphaeriaceae</taxon>
        <taxon>Lasiosphaeria</taxon>
    </lineage>
</organism>
<proteinExistence type="predicted"/>
<reference evidence="1" key="1">
    <citation type="submission" date="2023-06" db="EMBL/GenBank/DDBJ databases">
        <title>Genome-scale phylogeny and comparative genomics of the fungal order Sordariales.</title>
        <authorList>
            <consortium name="Lawrence Berkeley National Laboratory"/>
            <person name="Hensen N."/>
            <person name="Bonometti L."/>
            <person name="Westerberg I."/>
            <person name="Brannstrom I.O."/>
            <person name="Guillou S."/>
            <person name="Cros-Aarteil S."/>
            <person name="Calhoun S."/>
            <person name="Haridas S."/>
            <person name="Kuo A."/>
            <person name="Mondo S."/>
            <person name="Pangilinan J."/>
            <person name="Riley R."/>
            <person name="LaButti K."/>
            <person name="Andreopoulos B."/>
            <person name="Lipzen A."/>
            <person name="Chen C."/>
            <person name="Yanf M."/>
            <person name="Daum C."/>
            <person name="Ng V."/>
            <person name="Clum A."/>
            <person name="Steindorff A."/>
            <person name="Ohm R."/>
            <person name="Martin F."/>
            <person name="Silar P."/>
            <person name="Natvig D."/>
            <person name="Lalanne C."/>
            <person name="Gautier V."/>
            <person name="Ament-velasquez S.L."/>
            <person name="Kruys A."/>
            <person name="Hutchinson M.I."/>
            <person name="Powell A.J."/>
            <person name="Barry K."/>
            <person name="Miller A.N."/>
            <person name="Grigoriev I.V."/>
            <person name="Debuchy R."/>
            <person name="Gladieux P."/>
            <person name="Thoren M.H."/>
            <person name="Johannesson H."/>
        </authorList>
    </citation>
    <scope>NUCLEOTIDE SEQUENCE</scope>
    <source>
        <strain evidence="1">SMH2392-1A</strain>
    </source>
</reference>
<dbReference type="AlphaFoldDB" id="A0AA40ATI7"/>
<dbReference type="EMBL" id="JAUIRO010000003">
    <property type="protein sequence ID" value="KAK0721750.1"/>
    <property type="molecule type" value="Genomic_DNA"/>
</dbReference>
<dbReference type="GeneID" id="85316958"/>
<name>A0AA40ATI7_9PEZI</name>
<sequence>MHTIAEEIAEAIGRRGPLVLGCLWDPGFRRPYMAVFVGETYQDNTAALPQTVAFTASRLEGVTGEFDLNDVARHVSFKVGVEDQNSRVPRLRIRRWLPGMCFFSGVPRKEVVFP</sequence>
<protein>
    <submittedName>
        <fullName evidence="1">Uncharacterized protein</fullName>
    </submittedName>
</protein>
<accession>A0AA40ATI7</accession>